<dbReference type="OrthoDB" id="9798407at2"/>
<evidence type="ECO:0000313" key="4">
    <source>
        <dbReference type="Proteomes" id="UP000199371"/>
    </source>
</evidence>
<dbReference type="Pfam" id="PF06439">
    <property type="entry name" value="3keto-disac_hyd"/>
    <property type="match status" value="1"/>
</dbReference>
<dbReference type="RefSeq" id="WP_092789071.1">
    <property type="nucleotide sequence ID" value="NZ_FNXF01000001.1"/>
</dbReference>
<reference evidence="4" key="1">
    <citation type="submission" date="2016-10" db="EMBL/GenBank/DDBJ databases">
        <authorList>
            <person name="Varghese N."/>
            <person name="Submissions S."/>
        </authorList>
    </citation>
    <scope>NUCLEOTIDE SEQUENCE [LARGE SCALE GENOMIC DNA]</scope>
    <source>
        <strain evidence="4">DSM 17616</strain>
    </source>
</reference>
<dbReference type="GO" id="GO:0016787">
    <property type="term" value="F:hydrolase activity"/>
    <property type="evidence" value="ECO:0007669"/>
    <property type="project" value="InterPro"/>
</dbReference>
<organism evidence="3 4">
    <name type="scientific">Rheinheimera pacifica</name>
    <dbReference type="NCBI Taxonomy" id="173990"/>
    <lineage>
        <taxon>Bacteria</taxon>
        <taxon>Pseudomonadati</taxon>
        <taxon>Pseudomonadota</taxon>
        <taxon>Gammaproteobacteria</taxon>
        <taxon>Chromatiales</taxon>
        <taxon>Chromatiaceae</taxon>
        <taxon>Rheinheimera</taxon>
    </lineage>
</organism>
<keyword evidence="4" id="KW-1185">Reference proteome</keyword>
<evidence type="ECO:0000313" key="3">
    <source>
        <dbReference type="EMBL" id="SEH55631.1"/>
    </source>
</evidence>
<dbReference type="InterPro" id="IPR010496">
    <property type="entry name" value="AL/BT2_dom"/>
</dbReference>
<name>A0A1H6J1B6_9GAMM</name>
<accession>A0A1H6J1B6</accession>
<gene>
    <name evidence="3" type="ORF">SAMN05660691_00101</name>
</gene>
<proteinExistence type="predicted"/>
<dbReference type="Proteomes" id="UP000199371">
    <property type="component" value="Unassembled WGS sequence"/>
</dbReference>
<dbReference type="STRING" id="173990.SAMN05660691_00101"/>
<evidence type="ECO:0000259" key="2">
    <source>
        <dbReference type="Pfam" id="PF06439"/>
    </source>
</evidence>
<dbReference type="AlphaFoldDB" id="A0A1H6J1B6"/>
<feature type="domain" description="3-keto-alpha-glucoside-1,2-lyase/3-keto-2-hydroxy-glucal hydratase" evidence="2">
    <location>
        <begin position="52"/>
        <end position="243"/>
    </location>
</feature>
<feature type="chain" id="PRO_5011777185" description="3-keto-alpha-glucoside-1,2-lyase/3-keto-2-hydroxy-glucal hydratase domain-containing protein" evidence="1">
    <location>
        <begin position="22"/>
        <end position="245"/>
    </location>
</feature>
<dbReference type="Gene3D" id="2.60.120.560">
    <property type="entry name" value="Exo-inulinase, domain 1"/>
    <property type="match status" value="1"/>
</dbReference>
<dbReference type="EMBL" id="FNXF01000001">
    <property type="protein sequence ID" value="SEH55631.1"/>
    <property type="molecule type" value="Genomic_DNA"/>
</dbReference>
<sequence>MIRVNSGAFCRTAAISLLLLAAVTGCKPAPTTSEGISGAAKPDKTTAEVSADWQWLFNGESVEAWTNKSGKPIGEQWQIIDNALVLTAAGGSDIVSKQSFTDFELELEWQIAASGNSGIFYKVSSEGWSGGLEYQLLDDDNYPGHDNPIHFTASLFDIYAPQVDAHLPAGSWNHTRIIVRHPQVEHWLNGKLVLQFELGSADWQQRAANSKFAPKHDIATAEPGHIMLQDHNDKIAFRQIRVRAL</sequence>
<keyword evidence="1" id="KW-0732">Signal</keyword>
<feature type="signal peptide" evidence="1">
    <location>
        <begin position="1"/>
        <end position="21"/>
    </location>
</feature>
<evidence type="ECO:0000256" key="1">
    <source>
        <dbReference type="SAM" id="SignalP"/>
    </source>
</evidence>
<protein>
    <recommendedName>
        <fullName evidence="2">3-keto-alpha-glucoside-1,2-lyase/3-keto-2-hydroxy-glucal hydratase domain-containing protein</fullName>
    </recommendedName>
</protein>
<dbReference type="PROSITE" id="PS51257">
    <property type="entry name" value="PROKAR_LIPOPROTEIN"/>
    <property type="match status" value="1"/>
</dbReference>